<dbReference type="EMBL" id="LSRX01000665">
    <property type="protein sequence ID" value="OLP91439.1"/>
    <property type="molecule type" value="Genomic_DNA"/>
</dbReference>
<sequence length="452" mass="49451">MFQLKNRAVLLLRPLKNLPTSLVTLTLSTNWSPYGALFADLVEWFMFEDQTFCFQRQKQELESKVLEELYEQCDVLSQFFQPANMVVSQRLVMEEILAQTGRAADSPPEGVDFGDDIKQVLKQLLDVSTKLSALQALSTEVSSIHKAINTHMGDFCKLTTIAAKATESHGLLLQINGDLVAKKDIAAEHDRTQGSINKKLDELVEKTTVLRVIVDQHRDKVMAQNKEGHGWTSKLLADVTSLLRGLGPVVPQLKTLNDMVCAGRDASKTAQDNLSASSEAVQNCEDRLIRLESMATGIVDQQNETEATLRAHFEQVMSELPAIQEILSRLPKLPQRKPPSTDKPQTAEATASSSNSVPSHPTTPPTTLGPMGMSAQPQQGPTVIPVQLDGGMQQPQGGIQLRLSEHVGAMTQPAPQPQLLLGGNADRSNNFLITPIPSQSMSSGDLLRAVLR</sequence>
<keyword evidence="3" id="KW-1185">Reference proteome</keyword>
<evidence type="ECO:0000313" key="3">
    <source>
        <dbReference type="Proteomes" id="UP000186817"/>
    </source>
</evidence>
<protein>
    <submittedName>
        <fullName evidence="2">Uncharacterized protein</fullName>
    </submittedName>
</protein>
<organism evidence="2 3">
    <name type="scientific">Symbiodinium microadriaticum</name>
    <name type="common">Dinoflagellate</name>
    <name type="synonym">Zooxanthella microadriatica</name>
    <dbReference type="NCBI Taxonomy" id="2951"/>
    <lineage>
        <taxon>Eukaryota</taxon>
        <taxon>Sar</taxon>
        <taxon>Alveolata</taxon>
        <taxon>Dinophyceae</taxon>
        <taxon>Suessiales</taxon>
        <taxon>Symbiodiniaceae</taxon>
        <taxon>Symbiodinium</taxon>
    </lineage>
</organism>
<name>A0A1Q9D8F6_SYMMI</name>
<dbReference type="AlphaFoldDB" id="A0A1Q9D8F6"/>
<feature type="compositionally biased region" description="Low complexity" evidence="1">
    <location>
        <begin position="350"/>
        <end position="370"/>
    </location>
</feature>
<comment type="caution">
    <text evidence="2">The sequence shown here is derived from an EMBL/GenBank/DDBJ whole genome shotgun (WGS) entry which is preliminary data.</text>
</comment>
<proteinExistence type="predicted"/>
<reference evidence="2 3" key="1">
    <citation type="submission" date="2016-02" db="EMBL/GenBank/DDBJ databases">
        <title>Genome analysis of coral dinoflagellate symbionts highlights evolutionary adaptations to a symbiotic lifestyle.</title>
        <authorList>
            <person name="Aranda M."/>
            <person name="Li Y."/>
            <person name="Liew Y.J."/>
            <person name="Baumgarten S."/>
            <person name="Simakov O."/>
            <person name="Wilson M."/>
            <person name="Piel J."/>
            <person name="Ashoor H."/>
            <person name="Bougouffa S."/>
            <person name="Bajic V.B."/>
            <person name="Ryu T."/>
            <person name="Ravasi T."/>
            <person name="Bayer T."/>
            <person name="Micklem G."/>
            <person name="Kim H."/>
            <person name="Bhak J."/>
            <person name="Lajeunesse T.C."/>
            <person name="Voolstra C.R."/>
        </authorList>
    </citation>
    <scope>NUCLEOTIDE SEQUENCE [LARGE SCALE GENOMIC DNA]</scope>
    <source>
        <strain evidence="2 3">CCMP2467</strain>
    </source>
</reference>
<gene>
    <name evidence="2" type="ORF">AK812_SmicGene26850</name>
</gene>
<feature type="region of interest" description="Disordered" evidence="1">
    <location>
        <begin position="331"/>
        <end position="384"/>
    </location>
</feature>
<accession>A0A1Q9D8F6</accession>
<dbReference type="OrthoDB" id="423357at2759"/>
<evidence type="ECO:0000313" key="2">
    <source>
        <dbReference type="EMBL" id="OLP91439.1"/>
    </source>
</evidence>
<evidence type="ECO:0000256" key="1">
    <source>
        <dbReference type="SAM" id="MobiDB-lite"/>
    </source>
</evidence>
<dbReference type="Proteomes" id="UP000186817">
    <property type="component" value="Unassembled WGS sequence"/>
</dbReference>